<dbReference type="PANTHER" id="PTHR13146">
    <property type="match status" value="1"/>
</dbReference>
<comment type="caution">
    <text evidence="2">The sequence shown here is derived from an EMBL/GenBank/DDBJ whole genome shotgun (WGS) entry which is preliminary data.</text>
</comment>
<evidence type="ECO:0000313" key="2">
    <source>
        <dbReference type="EMBL" id="TKR96193.1"/>
    </source>
</evidence>
<reference evidence="2 3" key="2">
    <citation type="journal article" date="2019" name="G3 (Bethesda)">
        <title>Hybrid Assembly of the Genome of the Entomopathogenic Nematode Steinernema carpocapsae Identifies the X-Chromosome.</title>
        <authorList>
            <person name="Serra L."/>
            <person name="Macchietto M."/>
            <person name="Macias-Munoz A."/>
            <person name="McGill C.J."/>
            <person name="Rodriguez I.M."/>
            <person name="Rodriguez B."/>
            <person name="Murad R."/>
            <person name="Mortazavi A."/>
        </authorList>
    </citation>
    <scope>NUCLEOTIDE SEQUENCE [LARGE SCALE GENOMIC DNA]</scope>
    <source>
        <strain evidence="2 3">ALL</strain>
    </source>
</reference>
<dbReference type="EMBL" id="AZBU02000002">
    <property type="protein sequence ID" value="TKR96193.1"/>
    <property type="molecule type" value="Genomic_DNA"/>
</dbReference>
<keyword evidence="3" id="KW-1185">Reference proteome</keyword>
<accession>A0A4U5PI87</accession>
<reference evidence="2 3" key="1">
    <citation type="journal article" date="2015" name="Genome Biol.">
        <title>Comparative genomics of Steinernema reveals deeply conserved gene regulatory networks.</title>
        <authorList>
            <person name="Dillman A.R."/>
            <person name="Macchietto M."/>
            <person name="Porter C.F."/>
            <person name="Rogers A."/>
            <person name="Williams B."/>
            <person name="Antoshechkin I."/>
            <person name="Lee M.M."/>
            <person name="Goodwin Z."/>
            <person name="Lu X."/>
            <person name="Lewis E.E."/>
            <person name="Goodrich-Blair H."/>
            <person name="Stock S.P."/>
            <person name="Adams B.J."/>
            <person name="Sternberg P.W."/>
            <person name="Mortazavi A."/>
        </authorList>
    </citation>
    <scope>NUCLEOTIDE SEQUENCE [LARGE SCALE GENOMIC DNA]</scope>
    <source>
        <strain evidence="2 3">ALL</strain>
    </source>
</reference>
<dbReference type="GO" id="GO:0016020">
    <property type="term" value="C:membrane"/>
    <property type="evidence" value="ECO:0007669"/>
    <property type="project" value="TreeGrafter"/>
</dbReference>
<evidence type="ECO:0000256" key="1">
    <source>
        <dbReference type="SAM" id="Phobius"/>
    </source>
</evidence>
<organism evidence="2 3">
    <name type="scientific">Steinernema carpocapsae</name>
    <name type="common">Entomopathogenic nematode</name>
    <dbReference type="NCBI Taxonomy" id="34508"/>
    <lineage>
        <taxon>Eukaryota</taxon>
        <taxon>Metazoa</taxon>
        <taxon>Ecdysozoa</taxon>
        <taxon>Nematoda</taxon>
        <taxon>Chromadorea</taxon>
        <taxon>Rhabditida</taxon>
        <taxon>Tylenchina</taxon>
        <taxon>Panagrolaimomorpha</taxon>
        <taxon>Strongyloidoidea</taxon>
        <taxon>Steinernematidae</taxon>
        <taxon>Steinernema</taxon>
    </lineage>
</organism>
<gene>
    <name evidence="2" type="ORF">L596_010248</name>
</gene>
<dbReference type="AlphaFoldDB" id="A0A4U5PI87"/>
<feature type="transmembrane region" description="Helical" evidence="1">
    <location>
        <begin position="62"/>
        <end position="83"/>
    </location>
</feature>
<dbReference type="SUPFAM" id="SSF103481">
    <property type="entry name" value="Multidrug resistance efflux transporter EmrE"/>
    <property type="match status" value="1"/>
</dbReference>
<protein>
    <submittedName>
        <fullName evidence="2">Uncharacterized protein</fullName>
    </submittedName>
</protein>
<dbReference type="OrthoDB" id="29773at2759"/>
<dbReference type="STRING" id="34508.A0A4U5PI87"/>
<feature type="transmembrane region" description="Helical" evidence="1">
    <location>
        <begin position="6"/>
        <end position="26"/>
    </location>
</feature>
<dbReference type="PANTHER" id="PTHR13146:SF0">
    <property type="entry name" value="SOLUTE CARRIER FAMILY 35 MEMBER F6"/>
    <property type="match status" value="1"/>
</dbReference>
<sequence>MLQDPQILLGMLDLTATIGIFVFAGISVTKYLSATTRAVLGSSRILMVWAVSVPLFGKRIYVLQIVGFVMLVFGIIIYNDLLIGSFVRLRLWLTTLTIQVDAT</sequence>
<keyword evidence="1" id="KW-0472">Membrane</keyword>
<proteinExistence type="predicted"/>
<evidence type="ECO:0000313" key="3">
    <source>
        <dbReference type="Proteomes" id="UP000298663"/>
    </source>
</evidence>
<name>A0A4U5PI87_STECR</name>
<keyword evidence="1" id="KW-1133">Transmembrane helix</keyword>
<dbReference type="Proteomes" id="UP000298663">
    <property type="component" value="Unassembled WGS sequence"/>
</dbReference>
<keyword evidence="1" id="KW-0812">Transmembrane</keyword>
<dbReference type="InterPro" id="IPR037185">
    <property type="entry name" value="EmrE-like"/>
</dbReference>